<protein>
    <submittedName>
        <fullName evidence="1">Uncharacterized protein</fullName>
    </submittedName>
</protein>
<dbReference type="OrthoDB" id="2569947at2759"/>
<dbReference type="EMBL" id="KI894028">
    <property type="protein sequence ID" value="OBR88167.1"/>
    <property type="molecule type" value="Genomic_DNA"/>
</dbReference>
<proteinExistence type="predicted"/>
<accession>A0A1A6ADM0</accession>
<name>A0A1A6ADM0_9TREE</name>
<gene>
    <name evidence="1" type="ORF">I303_02387</name>
</gene>
<organism evidence="1">
    <name type="scientific">Kwoniella dejecticola CBS 10117</name>
    <dbReference type="NCBI Taxonomy" id="1296121"/>
    <lineage>
        <taxon>Eukaryota</taxon>
        <taxon>Fungi</taxon>
        <taxon>Dikarya</taxon>
        <taxon>Basidiomycota</taxon>
        <taxon>Agaricomycotina</taxon>
        <taxon>Tremellomycetes</taxon>
        <taxon>Tremellales</taxon>
        <taxon>Cryptococcaceae</taxon>
        <taxon>Kwoniella</taxon>
    </lineage>
</organism>
<evidence type="ECO:0000313" key="1">
    <source>
        <dbReference type="EMBL" id="OBR88167.1"/>
    </source>
</evidence>
<sequence>MLVEAGQGYPNPPRLTITDLPREVIRLIALKIYDPLELTQQDRLTWGIFSTVDMHQERQDDLASLISLGMVSRKIRKEVRRILFQCVRVSGVHWAEEVIQNREGWARYYLHIRSIIIDLTMFDSDPDASTRTRLTPMESQQPISTTSSITENALTKPRSCWAESSLLTSLFNSLPSLNHVSFFADASDDSTLALLFASLIPHPSLHATPPTLLSNSPSTLSTLSGSAGRQSIHTYVPLTHRLKSFGWRQRAAPPANFRQFSQSSTFVSILHLIRHSHNLSFLVLDADLDEMAPGDILTPLKELSLRKPPIGERNQLVSLMLCGPIKNWESGFLQHLVTTYDGIKELFIDRPLKKSTEVRATSFEDFVSLTTLLDPLSFLPFLRLLQVGSYTFTTSVQSSIVRHISRTIASLLVVGLLGEEGETIWWGIWRRASFRGLKFVDEGEYDELTDIRIKFLGDGDLRVLEEESEDWYRKSQPPSPPTFNINPFDTTSYSHPHTNLERQTSYNDNDNENYGFGNGGGDDIRMTPRNTQSPLISPREAERIHALGLSLDGSTSSYFGAQQAGGADHGGVMDGEGRRIMSLDRLMD</sequence>
<reference evidence="1" key="1">
    <citation type="submission" date="2013-07" db="EMBL/GenBank/DDBJ databases">
        <title>The Genome Sequence of Cryptococcus dejecticola CBS10117.</title>
        <authorList>
            <consortium name="The Broad Institute Genome Sequencing Platform"/>
            <person name="Cuomo C."/>
            <person name="Litvintseva A."/>
            <person name="Chen Y."/>
            <person name="Heitman J."/>
            <person name="Sun S."/>
            <person name="Springer D."/>
            <person name="Dromer F."/>
            <person name="Young S.K."/>
            <person name="Zeng Q."/>
            <person name="Gargeya S."/>
            <person name="Fitzgerald M."/>
            <person name="Abouelleil A."/>
            <person name="Alvarado L."/>
            <person name="Berlin A.M."/>
            <person name="Chapman S.B."/>
            <person name="Dewar J."/>
            <person name="Goldberg J."/>
            <person name="Griggs A."/>
            <person name="Gujja S."/>
            <person name="Hansen M."/>
            <person name="Howarth C."/>
            <person name="Imamovic A."/>
            <person name="Larimer J."/>
            <person name="McCowan C."/>
            <person name="Murphy C."/>
            <person name="Pearson M."/>
            <person name="Priest M."/>
            <person name="Roberts A."/>
            <person name="Saif S."/>
            <person name="Shea T."/>
            <person name="Sykes S."/>
            <person name="Wortman J."/>
            <person name="Nusbaum C."/>
            <person name="Birren B."/>
        </authorList>
    </citation>
    <scope>NUCLEOTIDE SEQUENCE [LARGE SCALE GENOMIC DNA]</scope>
    <source>
        <strain evidence="1">CBS 10117</strain>
    </source>
</reference>
<dbReference type="AlphaFoldDB" id="A0A1A6ADM0"/>
<dbReference type="VEuPathDB" id="FungiDB:I303_02387"/>